<evidence type="ECO:0000313" key="1">
    <source>
        <dbReference type="EMBL" id="KAI3794324.1"/>
    </source>
</evidence>
<keyword evidence="2" id="KW-1185">Reference proteome</keyword>
<protein>
    <submittedName>
        <fullName evidence="1">Uncharacterized protein</fullName>
    </submittedName>
</protein>
<organism evidence="1 2">
    <name type="scientific">Smallanthus sonchifolius</name>
    <dbReference type="NCBI Taxonomy" id="185202"/>
    <lineage>
        <taxon>Eukaryota</taxon>
        <taxon>Viridiplantae</taxon>
        <taxon>Streptophyta</taxon>
        <taxon>Embryophyta</taxon>
        <taxon>Tracheophyta</taxon>
        <taxon>Spermatophyta</taxon>
        <taxon>Magnoliopsida</taxon>
        <taxon>eudicotyledons</taxon>
        <taxon>Gunneridae</taxon>
        <taxon>Pentapetalae</taxon>
        <taxon>asterids</taxon>
        <taxon>campanulids</taxon>
        <taxon>Asterales</taxon>
        <taxon>Asteraceae</taxon>
        <taxon>Asteroideae</taxon>
        <taxon>Heliantheae alliance</taxon>
        <taxon>Millerieae</taxon>
        <taxon>Smallanthus</taxon>
    </lineage>
</organism>
<reference evidence="1 2" key="2">
    <citation type="journal article" date="2022" name="Mol. Ecol. Resour.">
        <title>The genomes of chicory, endive, great burdock and yacon provide insights into Asteraceae paleo-polyploidization history and plant inulin production.</title>
        <authorList>
            <person name="Fan W."/>
            <person name="Wang S."/>
            <person name="Wang H."/>
            <person name="Wang A."/>
            <person name="Jiang F."/>
            <person name="Liu H."/>
            <person name="Zhao H."/>
            <person name="Xu D."/>
            <person name="Zhang Y."/>
        </authorList>
    </citation>
    <scope>NUCLEOTIDE SEQUENCE [LARGE SCALE GENOMIC DNA]</scope>
    <source>
        <strain evidence="2">cv. Yunnan</strain>
        <tissue evidence="1">Leaves</tissue>
    </source>
</reference>
<name>A0ACB9HEV4_9ASTR</name>
<dbReference type="Proteomes" id="UP001056120">
    <property type="component" value="Linkage Group LG12"/>
</dbReference>
<reference evidence="2" key="1">
    <citation type="journal article" date="2022" name="Mol. Ecol. Resour.">
        <title>The genomes of chicory, endive, great burdock and yacon provide insights into Asteraceae palaeo-polyploidization history and plant inulin production.</title>
        <authorList>
            <person name="Fan W."/>
            <person name="Wang S."/>
            <person name="Wang H."/>
            <person name="Wang A."/>
            <person name="Jiang F."/>
            <person name="Liu H."/>
            <person name="Zhao H."/>
            <person name="Xu D."/>
            <person name="Zhang Y."/>
        </authorList>
    </citation>
    <scope>NUCLEOTIDE SEQUENCE [LARGE SCALE GENOMIC DNA]</scope>
    <source>
        <strain evidence="2">cv. Yunnan</strain>
    </source>
</reference>
<evidence type="ECO:0000313" key="2">
    <source>
        <dbReference type="Proteomes" id="UP001056120"/>
    </source>
</evidence>
<dbReference type="EMBL" id="CM042029">
    <property type="protein sequence ID" value="KAI3794324.1"/>
    <property type="molecule type" value="Genomic_DNA"/>
</dbReference>
<accession>A0ACB9HEV4</accession>
<comment type="caution">
    <text evidence="1">The sequence shown here is derived from an EMBL/GenBank/DDBJ whole genome shotgun (WGS) entry which is preliminary data.</text>
</comment>
<sequence>MAKETGVQLTSIDEQTPLSHQQQINTHPASFANTRRLKSNRRNLPNRSLIAAQREMYFKFCVPLYEASNKCDWKAAKAILDKDPELVRYSITENGETALHVAASVKTSKQVEKFVRNLVALMKEEDLELVNENSNTALYLAAAAGNVKTVRIMVEKNRGLLTIPGARGQMMPLYSAALYGNYEVVKYLYENSKELNDDGWNPHNRGWLLEKCVEADMFDVALQIVKRNPKLETGNLLGILARKPDAFSKTKYNVTERSINSVFVLIGLTLGVYEKESEALQLLKIVWEDIAKKPRIEIDGILRGSPDSIKQEEKLTSEKVVQTLQLQKLISELLDKLDVETQNIMAGPPNEIKKDMESTYVKLDQALQLQKLISEHLVNMHVETKNMIKQDNQRVSSKGDHALELQKLISERIVSMHVNTQNIVKRESEKKDQAWYLQKLISKHITKMLADAISLFLSSASILTFLSILTSRYAERDFVESLPTKLMLGLATLFLSITTMMITFSVSFFILYHKEMKWIPIFISVFAITPVLLYVVLQYHLLVDVVRSTYGSRYLFKPGKQLLYYVNPRV</sequence>
<gene>
    <name evidence="1" type="ORF">L1987_36953</name>
</gene>
<proteinExistence type="predicted"/>